<feature type="compositionally biased region" description="Low complexity" evidence="1">
    <location>
        <begin position="158"/>
        <end position="167"/>
    </location>
</feature>
<feature type="compositionally biased region" description="Low complexity" evidence="1">
    <location>
        <begin position="115"/>
        <end position="149"/>
    </location>
</feature>
<feature type="region of interest" description="Disordered" evidence="1">
    <location>
        <begin position="82"/>
        <end position="224"/>
    </location>
</feature>
<reference evidence="2" key="1">
    <citation type="submission" date="2023-03" db="EMBL/GenBank/DDBJ databases">
        <title>Massive genome expansion in bonnet fungi (Mycena s.s.) driven by repeated elements and novel gene families across ecological guilds.</title>
        <authorList>
            <consortium name="Lawrence Berkeley National Laboratory"/>
            <person name="Harder C.B."/>
            <person name="Miyauchi S."/>
            <person name="Viragh M."/>
            <person name="Kuo A."/>
            <person name="Thoen E."/>
            <person name="Andreopoulos B."/>
            <person name="Lu D."/>
            <person name="Skrede I."/>
            <person name="Drula E."/>
            <person name="Henrissat B."/>
            <person name="Morin E."/>
            <person name="Kohler A."/>
            <person name="Barry K."/>
            <person name="LaButti K."/>
            <person name="Morin E."/>
            <person name="Salamov A."/>
            <person name="Lipzen A."/>
            <person name="Mereny Z."/>
            <person name="Hegedus B."/>
            <person name="Baldrian P."/>
            <person name="Stursova M."/>
            <person name="Weitz H."/>
            <person name="Taylor A."/>
            <person name="Grigoriev I.V."/>
            <person name="Nagy L.G."/>
            <person name="Martin F."/>
            <person name="Kauserud H."/>
        </authorList>
    </citation>
    <scope>NUCLEOTIDE SEQUENCE</scope>
    <source>
        <strain evidence="2">CBHHK002</strain>
    </source>
</reference>
<evidence type="ECO:0000313" key="2">
    <source>
        <dbReference type="EMBL" id="KAJ7364705.1"/>
    </source>
</evidence>
<feature type="region of interest" description="Disordered" evidence="1">
    <location>
        <begin position="58"/>
        <end position="77"/>
    </location>
</feature>
<comment type="caution">
    <text evidence="2">The sequence shown here is derived from an EMBL/GenBank/DDBJ whole genome shotgun (WGS) entry which is preliminary data.</text>
</comment>
<feature type="compositionally biased region" description="Basic residues" evidence="1">
    <location>
        <begin position="82"/>
        <end position="102"/>
    </location>
</feature>
<dbReference type="EMBL" id="JARIHO010000003">
    <property type="protein sequence ID" value="KAJ7364705.1"/>
    <property type="molecule type" value="Genomic_DNA"/>
</dbReference>
<feature type="compositionally biased region" description="Polar residues" evidence="1">
    <location>
        <begin position="67"/>
        <end position="77"/>
    </location>
</feature>
<evidence type="ECO:0000256" key="1">
    <source>
        <dbReference type="SAM" id="MobiDB-lite"/>
    </source>
</evidence>
<keyword evidence="3" id="KW-1185">Reference proteome</keyword>
<accession>A0AAD7F4A5</accession>
<gene>
    <name evidence="2" type="ORF">DFH08DRAFT_839807</name>
</gene>
<organism evidence="2 3">
    <name type="scientific">Mycena albidolilacea</name>
    <dbReference type="NCBI Taxonomy" id="1033008"/>
    <lineage>
        <taxon>Eukaryota</taxon>
        <taxon>Fungi</taxon>
        <taxon>Dikarya</taxon>
        <taxon>Basidiomycota</taxon>
        <taxon>Agaricomycotina</taxon>
        <taxon>Agaricomycetes</taxon>
        <taxon>Agaricomycetidae</taxon>
        <taxon>Agaricales</taxon>
        <taxon>Marasmiineae</taxon>
        <taxon>Mycenaceae</taxon>
        <taxon>Mycena</taxon>
    </lineage>
</organism>
<dbReference type="AlphaFoldDB" id="A0AAD7F4A5"/>
<proteinExistence type="predicted"/>
<protein>
    <submittedName>
        <fullName evidence="2">Uncharacterized protein</fullName>
    </submittedName>
</protein>
<evidence type="ECO:0000313" key="3">
    <source>
        <dbReference type="Proteomes" id="UP001218218"/>
    </source>
</evidence>
<dbReference type="Proteomes" id="UP001218218">
    <property type="component" value="Unassembled WGS sequence"/>
</dbReference>
<feature type="compositionally biased region" description="Basic residues" evidence="1">
    <location>
        <begin position="19"/>
        <end position="36"/>
    </location>
</feature>
<sequence>MISHPKGRMERATQDTTTRGRRRKGKSAVGGRRGRRERCACRIWRPGWRVWCVRGGRRGKGRWGWRSTSPPCAASQSFRRKIHQAGHRLPHPERRPRHHPHPWHPERPPPHALIPRLPSSPSSARTRRSSALPSWEAKTPASATTPPAAMSRIHRSSLTRSPSSRASHIYTPRPRSPCASSSTSPPHRSAHPPLPLLGVLPPPRRRLPRSRVAASPAFPRPRSRCWRQIRSA</sequence>
<feature type="region of interest" description="Disordered" evidence="1">
    <location>
        <begin position="1"/>
        <end position="36"/>
    </location>
</feature>
<name>A0AAD7F4A5_9AGAR</name>